<feature type="compositionally biased region" description="Polar residues" evidence="1">
    <location>
        <begin position="1"/>
        <end position="11"/>
    </location>
</feature>
<dbReference type="EMBL" id="CM026428">
    <property type="protein sequence ID" value="KAG0567357.1"/>
    <property type="molecule type" value="Genomic_DNA"/>
</dbReference>
<feature type="region of interest" description="Disordered" evidence="1">
    <location>
        <begin position="1"/>
        <end position="31"/>
    </location>
</feature>
<organism evidence="2 3">
    <name type="scientific">Ceratodon purpureus</name>
    <name type="common">Fire moss</name>
    <name type="synonym">Dicranum purpureum</name>
    <dbReference type="NCBI Taxonomy" id="3225"/>
    <lineage>
        <taxon>Eukaryota</taxon>
        <taxon>Viridiplantae</taxon>
        <taxon>Streptophyta</taxon>
        <taxon>Embryophyta</taxon>
        <taxon>Bryophyta</taxon>
        <taxon>Bryophytina</taxon>
        <taxon>Bryopsida</taxon>
        <taxon>Dicranidae</taxon>
        <taxon>Pseudoditrichales</taxon>
        <taxon>Ditrichaceae</taxon>
        <taxon>Ceratodon</taxon>
    </lineage>
</organism>
<name>A0A8T0H9J6_CERPU</name>
<accession>A0A8T0H9J6</accession>
<evidence type="ECO:0000313" key="3">
    <source>
        <dbReference type="Proteomes" id="UP000822688"/>
    </source>
</evidence>
<evidence type="ECO:0000313" key="2">
    <source>
        <dbReference type="EMBL" id="KAG0567357.1"/>
    </source>
</evidence>
<dbReference type="AlphaFoldDB" id="A0A8T0H9J6"/>
<comment type="caution">
    <text evidence="2">The sequence shown here is derived from an EMBL/GenBank/DDBJ whole genome shotgun (WGS) entry which is preliminary data.</text>
</comment>
<sequence>MVRFCGSSSLNSPPPDSRAQELRNAPGPVPRRPVSRHLCLFLAWESFPVWRIVRALEAFRVFAGPFCGVNMKS</sequence>
<reference evidence="2" key="1">
    <citation type="submission" date="2020-06" db="EMBL/GenBank/DDBJ databases">
        <title>WGS assembly of Ceratodon purpureus strain R40.</title>
        <authorList>
            <person name="Carey S.B."/>
            <person name="Jenkins J."/>
            <person name="Shu S."/>
            <person name="Lovell J.T."/>
            <person name="Sreedasyam A."/>
            <person name="Maumus F."/>
            <person name="Tiley G.P."/>
            <person name="Fernandez-Pozo N."/>
            <person name="Barry K."/>
            <person name="Chen C."/>
            <person name="Wang M."/>
            <person name="Lipzen A."/>
            <person name="Daum C."/>
            <person name="Saski C.A."/>
            <person name="Payton A.C."/>
            <person name="Mcbreen J.C."/>
            <person name="Conrad R.E."/>
            <person name="Kollar L.M."/>
            <person name="Olsson S."/>
            <person name="Huttunen S."/>
            <person name="Landis J.B."/>
            <person name="Wickett N.J."/>
            <person name="Johnson M.G."/>
            <person name="Rensing S.A."/>
            <person name="Grimwood J."/>
            <person name="Schmutz J."/>
            <person name="Mcdaniel S.F."/>
        </authorList>
    </citation>
    <scope>NUCLEOTIDE SEQUENCE</scope>
    <source>
        <strain evidence="2">R40</strain>
    </source>
</reference>
<protein>
    <submittedName>
        <fullName evidence="2">Uncharacterized protein</fullName>
    </submittedName>
</protein>
<dbReference type="Proteomes" id="UP000822688">
    <property type="component" value="Chromosome 7"/>
</dbReference>
<gene>
    <name evidence="2" type="ORF">KC19_7G129000</name>
</gene>
<keyword evidence="3" id="KW-1185">Reference proteome</keyword>
<evidence type="ECO:0000256" key="1">
    <source>
        <dbReference type="SAM" id="MobiDB-lite"/>
    </source>
</evidence>
<proteinExistence type="predicted"/>